<dbReference type="PANTHER" id="PTHR43037">
    <property type="entry name" value="UNNAMED PRODUCT-RELATED"/>
    <property type="match status" value="1"/>
</dbReference>
<feature type="chain" id="PRO_5046894324" evidence="3">
    <location>
        <begin position="43"/>
        <end position="265"/>
    </location>
</feature>
<dbReference type="PANTHER" id="PTHR43037:SF1">
    <property type="entry name" value="BLL1128 PROTEIN"/>
    <property type="match status" value="1"/>
</dbReference>
<dbReference type="Proteomes" id="UP000534590">
    <property type="component" value="Unassembled WGS sequence"/>
</dbReference>
<organism evidence="4 5">
    <name type="scientific">Agrobacterium radiobacter</name>
    <dbReference type="NCBI Taxonomy" id="362"/>
    <lineage>
        <taxon>Bacteria</taxon>
        <taxon>Pseudomonadati</taxon>
        <taxon>Pseudomonadota</taxon>
        <taxon>Alphaproteobacteria</taxon>
        <taxon>Hyphomicrobiales</taxon>
        <taxon>Rhizobiaceae</taxon>
        <taxon>Rhizobium/Agrobacterium group</taxon>
        <taxon>Agrobacterium</taxon>
        <taxon>Agrobacterium tumefaciens complex</taxon>
    </lineage>
</organism>
<keyword evidence="5" id="KW-1185">Reference proteome</keyword>
<accession>A0ABR6JD92</accession>
<reference evidence="4 5" key="1">
    <citation type="submission" date="2020-08" db="EMBL/GenBank/DDBJ databases">
        <title>Genomic Encyclopedia of Type Strains, Phase IV (KMG-V): Genome sequencing to study the core and pangenomes of soil and plant-associated prokaryotes.</title>
        <authorList>
            <person name="Whitman W."/>
        </authorList>
    </citation>
    <scope>NUCLEOTIDE SEQUENCE [LARGE SCALE GENOMIC DNA]</scope>
    <source>
        <strain evidence="4 5">SEMIA 461</strain>
    </source>
</reference>
<evidence type="ECO:0000256" key="1">
    <source>
        <dbReference type="ARBA" id="ARBA00022729"/>
    </source>
</evidence>
<dbReference type="InterPro" id="IPR029058">
    <property type="entry name" value="AB_hydrolase_fold"/>
</dbReference>
<keyword evidence="2" id="KW-0378">Hydrolase</keyword>
<evidence type="ECO:0000313" key="4">
    <source>
        <dbReference type="EMBL" id="MBB4492905.1"/>
    </source>
</evidence>
<name>A0ABR6JD92_AGRRD</name>
<sequence length="265" mass="29480">MIREFNNRASGGGAFWEDQTMKHLKLCLIAVAAIAASTFAQAEQKAMKSDVTIASDINYLLYTPKDYASSDKTYPLVVWLHGGDQGGGDIEKLRRSGLPKLIEEGRDFPFLVFSPQNPSEELLYPIERVASVLQAVVADHRVDRERIYLIGYSRGGFGAWSMAAQFPETFAAVVPIAGGGIRHYLNRTNERVAFWAFHGANDAVIPLSDTVVLVQRLQELKRNVRLTVFEDTDHEAVEGKVLKDEAMWTWLLEQKLTGEKAPAGP</sequence>
<dbReference type="Pfam" id="PF10503">
    <property type="entry name" value="Esterase_PHB"/>
    <property type="match status" value="1"/>
</dbReference>
<dbReference type="EMBL" id="JACIHP010000007">
    <property type="protein sequence ID" value="MBB4492905.1"/>
    <property type="molecule type" value="Genomic_DNA"/>
</dbReference>
<dbReference type="Gene3D" id="3.40.50.1820">
    <property type="entry name" value="alpha/beta hydrolase"/>
    <property type="match status" value="1"/>
</dbReference>
<dbReference type="InterPro" id="IPR010126">
    <property type="entry name" value="Esterase_phb"/>
</dbReference>
<keyword evidence="1 3" id="KW-0732">Signal</keyword>
<evidence type="ECO:0000256" key="2">
    <source>
        <dbReference type="ARBA" id="ARBA00022801"/>
    </source>
</evidence>
<evidence type="ECO:0000313" key="5">
    <source>
        <dbReference type="Proteomes" id="UP000534590"/>
    </source>
</evidence>
<comment type="caution">
    <text evidence="4">The sequence shown here is derived from an EMBL/GenBank/DDBJ whole genome shotgun (WGS) entry which is preliminary data.</text>
</comment>
<feature type="signal peptide" evidence="3">
    <location>
        <begin position="1"/>
        <end position="42"/>
    </location>
</feature>
<gene>
    <name evidence="4" type="ORF">GGE40_004756</name>
</gene>
<evidence type="ECO:0000256" key="3">
    <source>
        <dbReference type="SAM" id="SignalP"/>
    </source>
</evidence>
<dbReference type="InterPro" id="IPR050955">
    <property type="entry name" value="Plant_Biomass_Hydrol_Est"/>
</dbReference>
<proteinExistence type="predicted"/>
<protein>
    <submittedName>
        <fullName evidence="4">Peptidase</fullName>
    </submittedName>
</protein>
<dbReference type="SUPFAM" id="SSF53474">
    <property type="entry name" value="alpha/beta-Hydrolases"/>
    <property type="match status" value="1"/>
</dbReference>